<evidence type="ECO:0000313" key="4">
    <source>
        <dbReference type="Proteomes" id="UP000261540"/>
    </source>
</evidence>
<dbReference type="AlphaFoldDB" id="A0A3B3TFQ6"/>
<reference evidence="3" key="2">
    <citation type="submission" date="2025-09" db="UniProtKB">
        <authorList>
            <consortium name="Ensembl"/>
        </authorList>
    </citation>
    <scope>IDENTIFICATION</scope>
</reference>
<name>A0A3B3TFQ6_9TELE</name>
<organism evidence="3 4">
    <name type="scientific">Paramormyrops kingsleyae</name>
    <dbReference type="NCBI Taxonomy" id="1676925"/>
    <lineage>
        <taxon>Eukaryota</taxon>
        <taxon>Metazoa</taxon>
        <taxon>Chordata</taxon>
        <taxon>Craniata</taxon>
        <taxon>Vertebrata</taxon>
        <taxon>Euteleostomi</taxon>
        <taxon>Actinopterygii</taxon>
        <taxon>Neopterygii</taxon>
        <taxon>Teleostei</taxon>
        <taxon>Osteoglossocephala</taxon>
        <taxon>Osteoglossomorpha</taxon>
        <taxon>Osteoglossiformes</taxon>
        <taxon>Mormyridae</taxon>
        <taxon>Paramormyrops</taxon>
    </lineage>
</organism>
<proteinExistence type="predicted"/>
<feature type="region of interest" description="Disordered" evidence="1">
    <location>
        <begin position="1"/>
        <end position="77"/>
    </location>
</feature>
<keyword evidence="2" id="KW-0472">Membrane</keyword>
<protein>
    <submittedName>
        <fullName evidence="3">Si:ch73-119p20.1</fullName>
    </submittedName>
</protein>
<keyword evidence="4" id="KW-1185">Reference proteome</keyword>
<dbReference type="Proteomes" id="UP000261540">
    <property type="component" value="Unplaced"/>
</dbReference>
<feature type="compositionally biased region" description="Basic and acidic residues" evidence="1">
    <location>
        <begin position="18"/>
        <end position="33"/>
    </location>
</feature>
<feature type="compositionally biased region" description="Low complexity" evidence="1">
    <location>
        <begin position="1"/>
        <end position="17"/>
    </location>
</feature>
<feature type="compositionally biased region" description="Pro residues" evidence="1">
    <location>
        <begin position="41"/>
        <end position="52"/>
    </location>
</feature>
<accession>A0A3B3TFQ6</accession>
<sequence>MEAKMKSGAGAPKAAPASKEKQGEKAEKKDSATPRKANPAPADPAPAAPAPEKPAVDGTTDQEAAPEGSEAREPSTDSLENLKPFLIGGAVIAAAAILVGALLLARRH</sequence>
<keyword evidence="2" id="KW-0812">Transmembrane</keyword>
<evidence type="ECO:0000256" key="1">
    <source>
        <dbReference type="SAM" id="MobiDB-lite"/>
    </source>
</evidence>
<keyword evidence="2" id="KW-1133">Transmembrane helix</keyword>
<dbReference type="Ensembl" id="ENSPKIT00000022281.1">
    <property type="protein sequence ID" value="ENSPKIP00000041248.1"/>
    <property type="gene ID" value="ENSPKIG00000017876.1"/>
</dbReference>
<evidence type="ECO:0000256" key="2">
    <source>
        <dbReference type="SAM" id="Phobius"/>
    </source>
</evidence>
<dbReference type="GeneTree" id="ENSGT00940000171027"/>
<feature type="transmembrane region" description="Helical" evidence="2">
    <location>
        <begin position="85"/>
        <end position="105"/>
    </location>
</feature>
<reference evidence="3" key="1">
    <citation type="submission" date="2025-08" db="UniProtKB">
        <authorList>
            <consortium name="Ensembl"/>
        </authorList>
    </citation>
    <scope>IDENTIFICATION</scope>
</reference>
<evidence type="ECO:0000313" key="3">
    <source>
        <dbReference type="Ensembl" id="ENSPKIP00000041248.1"/>
    </source>
</evidence>